<dbReference type="EMBL" id="JBBNAE010000005">
    <property type="protein sequence ID" value="KAK9123478.1"/>
    <property type="molecule type" value="Genomic_DNA"/>
</dbReference>
<evidence type="ECO:0000313" key="2">
    <source>
        <dbReference type="EMBL" id="KAK9123478.1"/>
    </source>
</evidence>
<name>A0AAP0IXG0_9MAGN</name>
<comment type="caution">
    <text evidence="2">The sequence shown here is derived from an EMBL/GenBank/DDBJ whole genome shotgun (WGS) entry which is preliminary data.</text>
</comment>
<evidence type="ECO:0000313" key="3">
    <source>
        <dbReference type="Proteomes" id="UP001417504"/>
    </source>
</evidence>
<keyword evidence="3" id="KW-1185">Reference proteome</keyword>
<sequence>MLYRSLEREEKRRVARVGNREKRDARERDKAGEREGDEEANQLGVVRTSSAFRAQGDGSEPREQGNQEAGLRKRDQDFERERKRFSISLGLALQIVVTIRVWISDKGRALERLEDRTIREGNQKSRLLVLLTRKSPVLRFVEVVGVVIGVLAKIAGFIDSNVIYRGLKAYYGWFREPYGFGTNLGCGDKVGVPKNQVAGLATLTTAQWAIAHDPPGVVGGNLGWLLPTEPPAEP</sequence>
<gene>
    <name evidence="2" type="ORF">Sjap_013080</name>
</gene>
<dbReference type="Proteomes" id="UP001417504">
    <property type="component" value="Unassembled WGS sequence"/>
</dbReference>
<accession>A0AAP0IXG0</accession>
<reference evidence="2 3" key="1">
    <citation type="submission" date="2024-01" db="EMBL/GenBank/DDBJ databases">
        <title>Genome assemblies of Stephania.</title>
        <authorList>
            <person name="Yang L."/>
        </authorList>
    </citation>
    <scope>NUCLEOTIDE SEQUENCE [LARGE SCALE GENOMIC DNA]</scope>
    <source>
        <strain evidence="2">QJT</strain>
        <tissue evidence="2">Leaf</tissue>
    </source>
</reference>
<dbReference type="AlphaFoldDB" id="A0AAP0IXG0"/>
<feature type="compositionally biased region" description="Basic and acidic residues" evidence="1">
    <location>
        <begin position="59"/>
        <end position="75"/>
    </location>
</feature>
<protein>
    <submittedName>
        <fullName evidence="2">Uncharacterized protein</fullName>
    </submittedName>
</protein>
<feature type="compositionally biased region" description="Basic and acidic residues" evidence="1">
    <location>
        <begin position="1"/>
        <end position="34"/>
    </location>
</feature>
<organism evidence="2 3">
    <name type="scientific">Stephania japonica</name>
    <dbReference type="NCBI Taxonomy" id="461633"/>
    <lineage>
        <taxon>Eukaryota</taxon>
        <taxon>Viridiplantae</taxon>
        <taxon>Streptophyta</taxon>
        <taxon>Embryophyta</taxon>
        <taxon>Tracheophyta</taxon>
        <taxon>Spermatophyta</taxon>
        <taxon>Magnoliopsida</taxon>
        <taxon>Ranunculales</taxon>
        <taxon>Menispermaceae</taxon>
        <taxon>Menispermoideae</taxon>
        <taxon>Cissampelideae</taxon>
        <taxon>Stephania</taxon>
    </lineage>
</organism>
<evidence type="ECO:0000256" key="1">
    <source>
        <dbReference type="SAM" id="MobiDB-lite"/>
    </source>
</evidence>
<feature type="region of interest" description="Disordered" evidence="1">
    <location>
        <begin position="1"/>
        <end position="75"/>
    </location>
</feature>
<proteinExistence type="predicted"/>